<proteinExistence type="predicted"/>
<name>A0A8J2LCY2_9HEXA</name>
<gene>
    <name evidence="2" type="ORF">AFUS01_LOCUS42469</name>
</gene>
<accession>A0A8J2LCY2</accession>
<keyword evidence="3" id="KW-1185">Reference proteome</keyword>
<evidence type="ECO:0000313" key="3">
    <source>
        <dbReference type="Proteomes" id="UP000708208"/>
    </source>
</evidence>
<feature type="non-terminal residue" evidence="2">
    <location>
        <position position="144"/>
    </location>
</feature>
<evidence type="ECO:0000256" key="1">
    <source>
        <dbReference type="SAM" id="MobiDB-lite"/>
    </source>
</evidence>
<dbReference type="EMBL" id="CAJVCH010567014">
    <property type="protein sequence ID" value="CAG7832803.1"/>
    <property type="molecule type" value="Genomic_DNA"/>
</dbReference>
<comment type="caution">
    <text evidence="2">The sequence shown here is derived from an EMBL/GenBank/DDBJ whole genome shotgun (WGS) entry which is preliminary data.</text>
</comment>
<evidence type="ECO:0000313" key="2">
    <source>
        <dbReference type="EMBL" id="CAG7832803.1"/>
    </source>
</evidence>
<feature type="region of interest" description="Disordered" evidence="1">
    <location>
        <begin position="1"/>
        <end position="59"/>
    </location>
</feature>
<dbReference type="Proteomes" id="UP000708208">
    <property type="component" value="Unassembled WGS sequence"/>
</dbReference>
<organism evidence="2 3">
    <name type="scientific">Allacma fusca</name>
    <dbReference type="NCBI Taxonomy" id="39272"/>
    <lineage>
        <taxon>Eukaryota</taxon>
        <taxon>Metazoa</taxon>
        <taxon>Ecdysozoa</taxon>
        <taxon>Arthropoda</taxon>
        <taxon>Hexapoda</taxon>
        <taxon>Collembola</taxon>
        <taxon>Symphypleona</taxon>
        <taxon>Sminthuridae</taxon>
        <taxon>Allacma</taxon>
    </lineage>
</organism>
<feature type="region of interest" description="Disordered" evidence="1">
    <location>
        <begin position="119"/>
        <end position="144"/>
    </location>
</feature>
<reference evidence="2" key="1">
    <citation type="submission" date="2021-06" db="EMBL/GenBank/DDBJ databases">
        <authorList>
            <person name="Hodson N. C."/>
            <person name="Mongue J. A."/>
            <person name="Jaron S. K."/>
        </authorList>
    </citation>
    <scope>NUCLEOTIDE SEQUENCE</scope>
</reference>
<feature type="non-terminal residue" evidence="2">
    <location>
        <position position="1"/>
    </location>
</feature>
<feature type="compositionally biased region" description="Polar residues" evidence="1">
    <location>
        <begin position="119"/>
        <end position="135"/>
    </location>
</feature>
<sequence>SDFEDDLFSQLDQQGQPVGEASVALRNDSLRSDMSLGRSSDYDIRGSSNSSVSVAPLNPHQPQYEYRIPAHEPLAEMGIDEVRAALIRIDNDNPLADFEVPVRGLDERAIPLGSLSQESYSSGMNVDSPAGSQAGVSAYSVPIQ</sequence>
<protein>
    <submittedName>
        <fullName evidence="2">Uncharacterized protein</fullName>
    </submittedName>
</protein>
<dbReference type="AlphaFoldDB" id="A0A8J2LCY2"/>